<feature type="domain" description="USP" evidence="3">
    <location>
        <begin position="195"/>
        <end position="842"/>
    </location>
</feature>
<proteinExistence type="inferred from homology"/>
<dbReference type="InterPro" id="IPR018200">
    <property type="entry name" value="USP_CS"/>
</dbReference>
<dbReference type="GO" id="GO:0016579">
    <property type="term" value="P:protein deubiquitination"/>
    <property type="evidence" value="ECO:0007669"/>
    <property type="project" value="InterPro"/>
</dbReference>
<feature type="region of interest" description="Disordered" evidence="2">
    <location>
        <begin position="373"/>
        <end position="394"/>
    </location>
</feature>
<dbReference type="InterPro" id="IPR050164">
    <property type="entry name" value="Peptidase_C19"/>
</dbReference>
<evidence type="ECO:0000256" key="2">
    <source>
        <dbReference type="SAM" id="MobiDB-lite"/>
    </source>
</evidence>
<dbReference type="OrthoDB" id="10062454at2759"/>
<dbReference type="PANTHER" id="PTHR24006">
    <property type="entry name" value="UBIQUITIN CARBOXYL-TERMINAL HYDROLASE"/>
    <property type="match status" value="1"/>
</dbReference>
<evidence type="ECO:0000313" key="4">
    <source>
        <dbReference type="EMBL" id="CAG9809650.1"/>
    </source>
</evidence>
<dbReference type="GO" id="GO:0005829">
    <property type="term" value="C:cytosol"/>
    <property type="evidence" value="ECO:0007669"/>
    <property type="project" value="TreeGrafter"/>
</dbReference>
<protein>
    <recommendedName>
        <fullName evidence="3">USP domain-containing protein</fullName>
    </recommendedName>
</protein>
<organism evidence="4 5">
    <name type="scientific">Chironomus riparius</name>
    <dbReference type="NCBI Taxonomy" id="315576"/>
    <lineage>
        <taxon>Eukaryota</taxon>
        <taxon>Metazoa</taxon>
        <taxon>Ecdysozoa</taxon>
        <taxon>Arthropoda</taxon>
        <taxon>Hexapoda</taxon>
        <taxon>Insecta</taxon>
        <taxon>Pterygota</taxon>
        <taxon>Neoptera</taxon>
        <taxon>Endopterygota</taxon>
        <taxon>Diptera</taxon>
        <taxon>Nematocera</taxon>
        <taxon>Chironomoidea</taxon>
        <taxon>Chironomidae</taxon>
        <taxon>Chironominae</taxon>
        <taxon>Chironomus</taxon>
    </lineage>
</organism>
<dbReference type="PROSITE" id="PS00973">
    <property type="entry name" value="USP_2"/>
    <property type="match status" value="1"/>
</dbReference>
<evidence type="ECO:0000259" key="3">
    <source>
        <dbReference type="PROSITE" id="PS50235"/>
    </source>
</evidence>
<evidence type="ECO:0000313" key="5">
    <source>
        <dbReference type="Proteomes" id="UP001153620"/>
    </source>
</evidence>
<dbReference type="Pfam" id="PF00443">
    <property type="entry name" value="UCH"/>
    <property type="match status" value="1"/>
</dbReference>
<dbReference type="PROSITE" id="PS50235">
    <property type="entry name" value="USP_3"/>
    <property type="match status" value="1"/>
</dbReference>
<evidence type="ECO:0000256" key="1">
    <source>
        <dbReference type="ARBA" id="ARBA00009085"/>
    </source>
</evidence>
<dbReference type="PANTHER" id="PTHR24006:SF905">
    <property type="entry name" value="UBIQUITIN CARBOXYL-TERMINAL HYDROLASE 1"/>
    <property type="match status" value="1"/>
</dbReference>
<dbReference type="AlphaFoldDB" id="A0A9N9S626"/>
<dbReference type="GO" id="GO:0005634">
    <property type="term" value="C:nucleus"/>
    <property type="evidence" value="ECO:0007669"/>
    <property type="project" value="TreeGrafter"/>
</dbReference>
<dbReference type="GO" id="GO:0004843">
    <property type="term" value="F:cysteine-type deubiquitinase activity"/>
    <property type="evidence" value="ECO:0007669"/>
    <property type="project" value="InterPro"/>
</dbReference>
<name>A0A9N9S626_9DIPT</name>
<gene>
    <name evidence="4" type="ORF">CHIRRI_LOCUS12470</name>
</gene>
<dbReference type="InterPro" id="IPR028889">
    <property type="entry name" value="USP"/>
</dbReference>
<dbReference type="EMBL" id="OU895879">
    <property type="protein sequence ID" value="CAG9809650.1"/>
    <property type="molecule type" value="Genomic_DNA"/>
</dbReference>
<sequence>MCFYCFCCTGIMDESDELSCICSEDDDAQKMPVSDIISSNRHHLSSLTDNRNYKQKAKHSLERDKQSVTLLSPQDAEELRFFKVDRHFWSKLIKQKFVKKTATATEKENSTKRVNVVKQSQGQKRRITTTASSDQRIKRVRSDADIADCDKMYDYRSSSIKTDNDYINKNEEDEENMINAFYQQRYLGGSNNSIATLCNIGNSCYLNSVIYTLRFAPYFLHKLHHLCDDMHYVYQKIGQNKLKSSSLGRNVGGLQGQSGRSWSSKDLASLSGTNNSVAFNEPGLLKNNRQVVTEKLHELYQNLHRNETIDTSDSFHAGTFLQSIQDVSSIFEGNQQQDAHELLMCILDSIRETCSALSKTIKENPEILLQQSNSTSNENAELTSPPNSIQNSTQSIKSIFSRKIKRKETLKSKNGSPMKEINSEMSSIEESGEVNNVKSSLHSITNEPCDSNGLDEKEKIDETIKRLGLDFFTEDFEGITLSTTKCLTCESVTEQKETMIDISIPLVNENSQPLDPQIFFQNSCITKEYFRVENHYRCDKCCGYTEAIRSISFEVLPRLLILHMKRFSGGMEKISSYSPTPFILKCFCNKCYKKRDEDKLHIYKLYSVITHVGATMSVGHYIAYTCSLDIYNEYVSCVHDKRRLSLSNGTKIKSHSTLSNSGASGEKNSGLMKKLIYGRNKASSSGDMSKSIKPINGLSKIMMNGIEKLNLNSDKISATNGTTVNGTNNANSSSHKAPKTVCNSANCCGIYVKDFTNIVENYHNNNNINGERLQSENGTSTNSNDDASEYEPKPSLNDLNQKVWYMCDDDKIKIMTQREFEDALSKNQKVMITPYLLFYARYDAKTFKNSDYE</sequence>
<feature type="compositionally biased region" description="Polar residues" evidence="2">
    <location>
        <begin position="775"/>
        <end position="785"/>
    </location>
</feature>
<dbReference type="Gene3D" id="3.90.70.10">
    <property type="entry name" value="Cysteine proteinases"/>
    <property type="match status" value="1"/>
</dbReference>
<comment type="similarity">
    <text evidence="1">Belongs to the peptidase C19 family.</text>
</comment>
<reference evidence="4" key="2">
    <citation type="submission" date="2022-10" db="EMBL/GenBank/DDBJ databases">
        <authorList>
            <consortium name="ENA_rothamsted_submissions"/>
            <consortium name="culmorum"/>
            <person name="King R."/>
        </authorList>
    </citation>
    <scope>NUCLEOTIDE SEQUENCE</scope>
</reference>
<dbReference type="Proteomes" id="UP001153620">
    <property type="component" value="Chromosome 3"/>
</dbReference>
<reference evidence="4" key="1">
    <citation type="submission" date="2022-01" db="EMBL/GenBank/DDBJ databases">
        <authorList>
            <person name="King R."/>
        </authorList>
    </citation>
    <scope>NUCLEOTIDE SEQUENCE</scope>
</reference>
<accession>A0A9N9S626</accession>
<dbReference type="InterPro" id="IPR038765">
    <property type="entry name" value="Papain-like_cys_pep_sf"/>
</dbReference>
<dbReference type="InterPro" id="IPR001394">
    <property type="entry name" value="Peptidase_C19_UCH"/>
</dbReference>
<keyword evidence="5" id="KW-1185">Reference proteome</keyword>
<dbReference type="SUPFAM" id="SSF54001">
    <property type="entry name" value="Cysteine proteinases"/>
    <property type="match status" value="1"/>
</dbReference>
<feature type="region of interest" description="Disordered" evidence="2">
    <location>
        <begin position="767"/>
        <end position="795"/>
    </location>
</feature>